<dbReference type="InterPro" id="IPR052523">
    <property type="entry name" value="Trichothecene_AcTrans"/>
</dbReference>
<dbReference type="OrthoDB" id="2115692at2759"/>
<evidence type="ECO:0000313" key="3">
    <source>
        <dbReference type="EMBL" id="APA14231.1"/>
    </source>
</evidence>
<gene>
    <name evidence="3" type="ORF">sscle_12g090010</name>
</gene>
<organism evidence="3 4">
    <name type="scientific">Sclerotinia sclerotiorum (strain ATCC 18683 / 1980 / Ss-1)</name>
    <name type="common">White mold</name>
    <name type="synonym">Whetzelinia sclerotiorum</name>
    <dbReference type="NCBI Taxonomy" id="665079"/>
    <lineage>
        <taxon>Eukaryota</taxon>
        <taxon>Fungi</taxon>
        <taxon>Dikarya</taxon>
        <taxon>Ascomycota</taxon>
        <taxon>Pezizomycotina</taxon>
        <taxon>Leotiomycetes</taxon>
        <taxon>Helotiales</taxon>
        <taxon>Sclerotiniaceae</taxon>
        <taxon>Sclerotinia</taxon>
    </lineage>
</organism>
<dbReference type="InterPro" id="IPR000182">
    <property type="entry name" value="GNAT_dom"/>
</dbReference>
<evidence type="ECO:0000313" key="4">
    <source>
        <dbReference type="Proteomes" id="UP000177798"/>
    </source>
</evidence>
<dbReference type="Proteomes" id="UP000177798">
    <property type="component" value="Chromosome 12"/>
</dbReference>
<dbReference type="AlphaFoldDB" id="A0A1D9QH56"/>
<name>A0A1D9QH56_SCLS1</name>
<reference evidence="4" key="1">
    <citation type="journal article" date="2017" name="Genome Biol. Evol.">
        <title>The complete genome sequence of the phytopathogenic fungus Sclerotinia sclerotiorum reveals insights into the genome architecture of broad host range pathogens.</title>
        <authorList>
            <person name="Derbyshire M."/>
            <person name="Denton-Giles M."/>
            <person name="Hegedus D."/>
            <person name="Seifbarghy S."/>
            <person name="Rollins J."/>
            <person name="van Kan J."/>
            <person name="Seidl M.F."/>
            <person name="Faino L."/>
            <person name="Mbengue M."/>
            <person name="Navaud O."/>
            <person name="Raffaele S."/>
            <person name="Hammond-Kosack K."/>
            <person name="Heard S."/>
            <person name="Oliver R."/>
        </authorList>
    </citation>
    <scope>NUCLEOTIDE SEQUENCE [LARGE SCALE GENOMIC DNA]</scope>
    <source>
        <strain evidence="4">ATCC 18683 / 1980 / Ss-1</strain>
    </source>
</reference>
<dbReference type="InterPro" id="IPR016181">
    <property type="entry name" value="Acyl_CoA_acyltransferase"/>
</dbReference>
<dbReference type="EMBL" id="CP017825">
    <property type="protein sequence ID" value="APA14231.1"/>
    <property type="molecule type" value="Genomic_DNA"/>
</dbReference>
<feature type="region of interest" description="Disordered" evidence="1">
    <location>
        <begin position="98"/>
        <end position="205"/>
    </location>
</feature>
<feature type="domain" description="N-acetyltransferase" evidence="2">
    <location>
        <begin position="172"/>
        <end position="326"/>
    </location>
</feature>
<dbReference type="PROSITE" id="PS51186">
    <property type="entry name" value="GNAT"/>
    <property type="match status" value="1"/>
</dbReference>
<accession>A0A1D9QH56</accession>
<feature type="compositionally biased region" description="Basic and acidic residues" evidence="1">
    <location>
        <begin position="101"/>
        <end position="113"/>
    </location>
</feature>
<dbReference type="CDD" id="cd04301">
    <property type="entry name" value="NAT_SF"/>
    <property type="match status" value="1"/>
</dbReference>
<dbReference type="PANTHER" id="PTHR42791">
    <property type="entry name" value="GNAT FAMILY ACETYLTRANSFERASE"/>
    <property type="match status" value="1"/>
</dbReference>
<dbReference type="PANTHER" id="PTHR42791:SF5">
    <property type="entry name" value="HYPOTHETICAL ACETYLTRANSFERASE (EUROFUNG)"/>
    <property type="match status" value="1"/>
</dbReference>
<proteinExistence type="predicted"/>
<dbReference type="KEGG" id="ssl:SS1G_11978"/>
<dbReference type="VEuPathDB" id="FungiDB:sscle_12g090010"/>
<protein>
    <recommendedName>
        <fullName evidence="2">N-acetyltransferase domain-containing protein</fullName>
    </recommendedName>
</protein>
<dbReference type="Gene3D" id="3.40.630.30">
    <property type="match status" value="1"/>
</dbReference>
<evidence type="ECO:0000256" key="1">
    <source>
        <dbReference type="SAM" id="MobiDB-lite"/>
    </source>
</evidence>
<evidence type="ECO:0000259" key="2">
    <source>
        <dbReference type="PROSITE" id="PS51186"/>
    </source>
</evidence>
<dbReference type="RefSeq" id="XP_001586949.1">
    <property type="nucleotide sequence ID" value="XM_001586899.1"/>
</dbReference>
<dbReference type="Pfam" id="PF13508">
    <property type="entry name" value="Acetyltransf_7"/>
    <property type="match status" value="1"/>
</dbReference>
<sequence>MSPTLKTVATFEEFSLVVDCLWESNIDPFNPFLSILVRIKEPTAEGVAAAVQEMKERLWKCHKADKDSVWIYIVGGDEHTEASGKVLAGAEWLFHEVNPFGEKKDDEKQKNKDDEIENGETENGETENGETENGETENGETENGETENGETENGETENGETENGETENGETENGETENGETENGETENGEKGGEEKDDSVGSWWPEGEARDFTKMIFSQIFGFRARRMARPHTQLSAMFTHPEHRCHGYGSLLMEYGMRRTSEMNVEALVEATAEGLPLYEKFGFRTIEKITIDTTRRDRKPGFLWLKMANEVKGKTTWWMWKPKPSDGEVYTPGMELPWERK</sequence>
<dbReference type="SUPFAM" id="SSF55729">
    <property type="entry name" value="Acyl-CoA N-acyltransferases (Nat)"/>
    <property type="match status" value="1"/>
</dbReference>
<dbReference type="GO" id="GO:0016747">
    <property type="term" value="F:acyltransferase activity, transferring groups other than amino-acyl groups"/>
    <property type="evidence" value="ECO:0007669"/>
    <property type="project" value="InterPro"/>
</dbReference>
<feature type="compositionally biased region" description="Acidic residues" evidence="1">
    <location>
        <begin position="114"/>
        <end position="187"/>
    </location>
</feature>